<dbReference type="STRING" id="1137280.D777_01345"/>
<organism evidence="8 9">
    <name type="scientific">Marinobacter nitratireducens</name>
    <dbReference type="NCBI Taxonomy" id="1137280"/>
    <lineage>
        <taxon>Bacteria</taxon>
        <taxon>Pseudomonadati</taxon>
        <taxon>Pseudomonadota</taxon>
        <taxon>Gammaproteobacteria</taxon>
        <taxon>Pseudomonadales</taxon>
        <taxon>Marinobacteraceae</taxon>
        <taxon>Marinobacter</taxon>
    </lineage>
</organism>
<evidence type="ECO:0000313" key="9">
    <source>
        <dbReference type="Proteomes" id="UP000035057"/>
    </source>
</evidence>
<evidence type="ECO:0000256" key="5">
    <source>
        <dbReference type="ARBA" id="ARBA00022989"/>
    </source>
</evidence>
<keyword evidence="8" id="KW-0449">Lipoprotein</keyword>
<evidence type="ECO:0000256" key="1">
    <source>
        <dbReference type="ARBA" id="ARBA00007150"/>
    </source>
</evidence>
<dbReference type="GO" id="GO:0042158">
    <property type="term" value="P:lipoprotein biosynthetic process"/>
    <property type="evidence" value="ECO:0007669"/>
    <property type="project" value="InterPro"/>
</dbReference>
<evidence type="ECO:0000256" key="3">
    <source>
        <dbReference type="ARBA" id="ARBA00022679"/>
    </source>
</evidence>
<dbReference type="Pfam" id="PF01790">
    <property type="entry name" value="LGT"/>
    <property type="match status" value="1"/>
</dbReference>
<evidence type="ECO:0000256" key="7">
    <source>
        <dbReference type="SAM" id="Phobius"/>
    </source>
</evidence>
<proteinExistence type="inferred from homology"/>
<dbReference type="NCBIfam" id="TIGR00544">
    <property type="entry name" value="lgt"/>
    <property type="match status" value="1"/>
</dbReference>
<name>A0A072N5D1_9GAMM</name>
<evidence type="ECO:0000256" key="4">
    <source>
        <dbReference type="ARBA" id="ARBA00022692"/>
    </source>
</evidence>
<feature type="transmembrane region" description="Helical" evidence="7">
    <location>
        <begin position="153"/>
        <end position="170"/>
    </location>
</feature>
<protein>
    <submittedName>
        <fullName evidence="8">Prolipoprotein diacylglyceryl transferase</fullName>
    </submittedName>
</protein>
<evidence type="ECO:0000256" key="2">
    <source>
        <dbReference type="ARBA" id="ARBA00022475"/>
    </source>
</evidence>
<comment type="similarity">
    <text evidence="1">Belongs to the Lgt family.</text>
</comment>
<dbReference type="PANTHER" id="PTHR30589">
    <property type="entry name" value="PROLIPOPROTEIN DIACYLGLYCERYL TRANSFERASE"/>
    <property type="match status" value="1"/>
</dbReference>
<dbReference type="InterPro" id="IPR001640">
    <property type="entry name" value="Lgt"/>
</dbReference>
<dbReference type="Proteomes" id="UP000035057">
    <property type="component" value="Unassembled WGS sequence"/>
</dbReference>
<feature type="transmembrane region" description="Helical" evidence="7">
    <location>
        <begin position="214"/>
        <end position="232"/>
    </location>
</feature>
<keyword evidence="6 7" id="KW-0472">Membrane</keyword>
<dbReference type="PATRIC" id="fig|1137280.3.peg.1160"/>
<keyword evidence="2" id="KW-1003">Cell membrane</keyword>
<evidence type="ECO:0000256" key="6">
    <source>
        <dbReference type="ARBA" id="ARBA00023136"/>
    </source>
</evidence>
<keyword evidence="5 7" id="KW-1133">Transmembrane helix</keyword>
<dbReference type="AlphaFoldDB" id="A0A072N5D1"/>
<dbReference type="GO" id="GO:0008961">
    <property type="term" value="F:phosphatidylglycerol-prolipoprotein diacylglyceryl transferase activity"/>
    <property type="evidence" value="ECO:0007669"/>
    <property type="project" value="InterPro"/>
</dbReference>
<keyword evidence="9" id="KW-1185">Reference proteome</keyword>
<comment type="caution">
    <text evidence="8">The sequence shown here is derived from an EMBL/GenBank/DDBJ whole genome shotgun (WGS) entry which is preliminary data.</text>
</comment>
<dbReference type="GO" id="GO:0005886">
    <property type="term" value="C:plasma membrane"/>
    <property type="evidence" value="ECO:0007669"/>
    <property type="project" value="InterPro"/>
</dbReference>
<evidence type="ECO:0000313" key="8">
    <source>
        <dbReference type="EMBL" id="KEF32711.1"/>
    </source>
</evidence>
<keyword evidence="3 8" id="KW-0808">Transferase</keyword>
<reference evidence="8 9" key="1">
    <citation type="submission" date="2012-12" db="EMBL/GenBank/DDBJ databases">
        <title>Genome assembly of Marinobacter sp. AK21.</title>
        <authorList>
            <person name="Khatri I."/>
            <person name="Kumar R."/>
            <person name="Vaidya B."/>
            <person name="Subramanian S."/>
            <person name="Pinnaka A."/>
        </authorList>
    </citation>
    <scope>NUCLEOTIDE SEQUENCE [LARGE SCALE GENOMIC DNA]</scope>
    <source>
        <strain evidence="8 9">AK21</strain>
    </source>
</reference>
<feature type="transmembrane region" description="Helical" evidence="7">
    <location>
        <begin position="177"/>
        <end position="194"/>
    </location>
</feature>
<gene>
    <name evidence="8" type="ORF">D777_01345</name>
</gene>
<accession>A0A072N5D1</accession>
<dbReference type="PANTHER" id="PTHR30589:SF0">
    <property type="entry name" value="PHOSPHATIDYLGLYCEROL--PROLIPOPROTEIN DIACYLGLYCERYL TRANSFERASE"/>
    <property type="match status" value="1"/>
</dbReference>
<sequence length="248" mass="27177">MFVGAFIAGQAVLTRIFRAEGVPKENAERLLLYALLGTIAGARLAHCLFYDPQYYLSNPLAILRIWEGGLASHGGAAGMLLSLWLGTRILKPKMPFLWLVDRVSVPAALGAVFVRGANFLNSEIVGIPTSGGWGVVFEAVDNLPRHPVQLYEAVAYLIIFLILAAIYRRLGQRTPHGLLFGVFLILVFSARLALEFYKVPQAAYQPGQLLSVGQYLSLPFVVLGAVMVLRSAGYRKVRPIERAKAARL</sequence>
<keyword evidence="4 7" id="KW-0812">Transmembrane</keyword>
<dbReference type="EMBL" id="ANIE01000003">
    <property type="protein sequence ID" value="KEF32711.1"/>
    <property type="molecule type" value="Genomic_DNA"/>
</dbReference>